<evidence type="ECO:0000313" key="1">
    <source>
        <dbReference type="EMBL" id="MFH7565024.1"/>
    </source>
</evidence>
<evidence type="ECO:0000313" key="2">
    <source>
        <dbReference type="Proteomes" id="UP001610706"/>
    </source>
</evidence>
<reference evidence="1 2" key="1">
    <citation type="submission" date="2024-08" db="EMBL/GenBank/DDBJ databases">
        <title>Oceanimonas smirnovii Genome sequencing and assembly.</title>
        <authorList>
            <person name="Tang B."/>
        </authorList>
    </citation>
    <scope>NUCLEOTIDE SEQUENCE [LARGE SCALE GENOMIC DNA]</scope>
    <source>
        <strain evidence="1 2">OS2020-119</strain>
    </source>
</reference>
<dbReference type="Proteomes" id="UP001610706">
    <property type="component" value="Unassembled WGS sequence"/>
</dbReference>
<dbReference type="RefSeq" id="WP_317075857.1">
    <property type="nucleotide sequence ID" value="NZ_CP166302.1"/>
</dbReference>
<dbReference type="InterPro" id="IPR036374">
    <property type="entry name" value="OxRdtase_Mopterin-bd_sf"/>
</dbReference>
<name>A0ABW7P0X5_9GAMM</name>
<dbReference type="EMBL" id="JBGFTR010000008">
    <property type="protein sequence ID" value="MFH7565024.1"/>
    <property type="molecule type" value="Genomic_DNA"/>
</dbReference>
<protein>
    <submittedName>
        <fullName evidence="1">Molybdopterin-binding protein</fullName>
    </submittedName>
</protein>
<accession>A0ABW7P0X5</accession>
<proteinExistence type="predicted"/>
<comment type="caution">
    <text evidence="1">The sequence shown here is derived from an EMBL/GenBank/DDBJ whole genome shotgun (WGS) entry which is preliminary data.</text>
</comment>
<gene>
    <name evidence="1" type="ORF">AB9R89_06775</name>
</gene>
<dbReference type="SUPFAM" id="SSF56524">
    <property type="entry name" value="Oxidoreductase molybdopterin-binding domain"/>
    <property type="match status" value="1"/>
</dbReference>
<keyword evidence="2" id="KW-1185">Reference proteome</keyword>
<organism evidence="1 2">
    <name type="scientific">Oceanimonas smirnovii</name>
    <dbReference type="NCBI Taxonomy" id="264574"/>
    <lineage>
        <taxon>Bacteria</taxon>
        <taxon>Pseudomonadati</taxon>
        <taxon>Pseudomonadota</taxon>
        <taxon>Gammaproteobacteria</taxon>
        <taxon>Aeromonadales</taxon>
        <taxon>Aeromonadaceae</taxon>
        <taxon>Oceanimonas</taxon>
    </lineage>
</organism>
<sequence>MKHIAVMILCLISWGTLAREPVILSISGSMTQDGHHHELAEFTLSQLQALPGKEITTQHPWSEQLHTYRGADLSALLANLFAGQDIHTLYLQALNGFSVAVDWQQLAPYQPVLAWSEDGVIMSRRNKGPLWLMLPYHRLSEIQQAEFLHYMAWQLRHITVKTALQ</sequence>